<evidence type="ECO:0000313" key="2">
    <source>
        <dbReference type="Proteomes" id="UP001055117"/>
    </source>
</evidence>
<dbReference type="EMBL" id="BPQG01000123">
    <property type="protein sequence ID" value="GJD47186.1"/>
    <property type="molecule type" value="Genomic_DNA"/>
</dbReference>
<evidence type="ECO:0000313" key="1">
    <source>
        <dbReference type="EMBL" id="GJD47186.1"/>
    </source>
</evidence>
<accession>A0ABQ4QQ48</accession>
<dbReference type="RefSeq" id="WP_238273325.1">
    <property type="nucleotide sequence ID" value="NZ_BPQG01000123.1"/>
</dbReference>
<gene>
    <name evidence="1" type="ORF">AFCDBAGC_5072</name>
</gene>
<comment type="caution">
    <text evidence="1">The sequence shown here is derived from an EMBL/GenBank/DDBJ whole genome shotgun (WGS) entry which is preliminary data.</text>
</comment>
<organism evidence="1 2">
    <name type="scientific">Methylobacterium cerastii</name>
    <dbReference type="NCBI Taxonomy" id="932741"/>
    <lineage>
        <taxon>Bacteria</taxon>
        <taxon>Pseudomonadati</taxon>
        <taxon>Pseudomonadota</taxon>
        <taxon>Alphaproteobacteria</taxon>
        <taxon>Hyphomicrobiales</taxon>
        <taxon>Methylobacteriaceae</taxon>
        <taxon>Methylobacterium</taxon>
    </lineage>
</organism>
<sequence length="73" mass="8291">MEVSDMKNPPFVVFTFREGHLVVEEDAETEVAARMRFASAIDMCETRDDAHAHRVELRAGADIIDTWPKADRS</sequence>
<reference evidence="1 2" key="1">
    <citation type="journal article" date="2021" name="Front. Microbiol.">
        <title>Comprehensive Comparative Genomics and Phenotyping of Methylobacterium Species.</title>
        <authorList>
            <person name="Alessa O."/>
            <person name="Ogura Y."/>
            <person name="Fujitani Y."/>
            <person name="Takami H."/>
            <person name="Hayashi T."/>
            <person name="Sahin N."/>
            <person name="Tani A."/>
        </authorList>
    </citation>
    <scope>NUCLEOTIDE SEQUENCE [LARGE SCALE GENOMIC DNA]</scope>
    <source>
        <strain evidence="1 2">DSM 23679</strain>
    </source>
</reference>
<protein>
    <submittedName>
        <fullName evidence="1">Uncharacterized protein</fullName>
    </submittedName>
</protein>
<dbReference type="Proteomes" id="UP001055117">
    <property type="component" value="Unassembled WGS sequence"/>
</dbReference>
<keyword evidence="2" id="KW-1185">Reference proteome</keyword>
<name>A0ABQ4QQ48_9HYPH</name>
<proteinExistence type="predicted"/>